<proteinExistence type="predicted"/>
<dbReference type="Proteomes" id="UP000009135">
    <property type="component" value="Chromosome"/>
</dbReference>
<dbReference type="HOGENOM" id="CLU_114919_0_0_14"/>
<evidence type="ECO:0000256" key="1">
    <source>
        <dbReference type="SAM" id="MobiDB-lite"/>
    </source>
</evidence>
<accession>H6N779</accession>
<feature type="region of interest" description="Disordered" evidence="1">
    <location>
        <begin position="138"/>
        <end position="163"/>
    </location>
</feature>
<protein>
    <submittedName>
        <fullName evidence="2">Uncharacterized protein</fullName>
    </submittedName>
</protein>
<organism evidence="2 3">
    <name type="scientific">Mycoplasma haemocanis (strain Illinois)</name>
    <dbReference type="NCBI Taxonomy" id="1111676"/>
    <lineage>
        <taxon>Bacteria</taxon>
        <taxon>Bacillati</taxon>
        <taxon>Mycoplasmatota</taxon>
        <taxon>Mollicutes</taxon>
        <taxon>Mycoplasmataceae</taxon>
        <taxon>Mycoplasma</taxon>
    </lineage>
</organism>
<evidence type="ECO:0000313" key="3">
    <source>
        <dbReference type="Proteomes" id="UP000009135"/>
    </source>
</evidence>
<evidence type="ECO:0000313" key="2">
    <source>
        <dbReference type="EMBL" id="AEW45501.1"/>
    </source>
</evidence>
<dbReference type="STRING" id="1111676.MHC_03205"/>
<name>H6N779_MYCHN</name>
<dbReference type="KEGG" id="mhe:MHC_03205"/>
<gene>
    <name evidence="2" type="ordered locus">MHC_03205</name>
</gene>
<reference evidence="2 3" key="1">
    <citation type="journal article" date="2012" name="J. Bacteriol.">
        <title>Complete genome sequence of Mycoplasma haemocanis strain Illinois.</title>
        <authorList>
            <person name="do Nascimento N.C."/>
            <person name="Guimaraes A.M."/>
            <person name="Santos A.P."/>
            <person name="Sanmiguel P.J."/>
            <person name="Messick J.B."/>
        </authorList>
    </citation>
    <scope>NUCLEOTIDE SEQUENCE [LARGE SCALE GENOMIC DNA]</scope>
    <source>
        <strain evidence="2 3">Illinois</strain>
    </source>
</reference>
<dbReference type="OrthoDB" id="9827879at2"/>
<sequence>MSKLLISVIGVGGAGSAGMFVYGIHNNWFSNNPKVSFSSRVNKKERVVLNETHSNVWKQLLTEYKNKTHAKNLIKGIGQDNPTEQEIKNWCSKNHESTSDDSEKFNSYISWCTRENLITKLKGKSKNWNHSTEKAGWATSKNSYNSNESEDVRIPADSGTGTVAKESVTEEQLMKYCNQASSMPFISDSDPDFKRSEKWCTSQ</sequence>
<dbReference type="AlphaFoldDB" id="H6N779"/>
<keyword evidence="3" id="KW-1185">Reference proteome</keyword>
<dbReference type="EMBL" id="CP003199">
    <property type="protein sequence ID" value="AEW45501.1"/>
    <property type="molecule type" value="Genomic_DNA"/>
</dbReference>